<dbReference type="PANTHER" id="PTHR46018:SF2">
    <property type="entry name" value="ZINC PHOSPHODIESTERASE ELAC PROTEIN 1"/>
    <property type="match status" value="1"/>
</dbReference>
<protein>
    <recommendedName>
        <fullName evidence="1">Metallo-beta-lactamase domain-containing protein</fullName>
    </recommendedName>
</protein>
<dbReference type="SUPFAM" id="SSF56281">
    <property type="entry name" value="Metallo-hydrolase/oxidoreductase"/>
    <property type="match status" value="1"/>
</dbReference>
<feature type="domain" description="Metallo-beta-lactamase" evidence="1">
    <location>
        <begin position="18"/>
        <end position="217"/>
    </location>
</feature>
<dbReference type="EMBL" id="JAANXD010000077">
    <property type="protein sequence ID" value="MBS1258974.1"/>
    <property type="molecule type" value="Genomic_DNA"/>
</dbReference>
<dbReference type="Gene3D" id="3.60.15.10">
    <property type="entry name" value="Ribonuclease Z/Hydroxyacylglutathione hydrolase-like"/>
    <property type="match status" value="1"/>
</dbReference>
<proteinExistence type="predicted"/>
<dbReference type="AlphaFoldDB" id="A0A942A4T6"/>
<comment type="caution">
    <text evidence="2">The sequence shown here is derived from an EMBL/GenBank/DDBJ whole genome shotgun (WGS) entry which is preliminary data.</text>
</comment>
<evidence type="ECO:0000313" key="3">
    <source>
        <dbReference type="Proteomes" id="UP000722750"/>
    </source>
</evidence>
<dbReference type="PANTHER" id="PTHR46018">
    <property type="entry name" value="ZINC PHOSPHODIESTERASE ELAC PROTEIN 1"/>
    <property type="match status" value="1"/>
</dbReference>
<dbReference type="InterPro" id="IPR036866">
    <property type="entry name" value="RibonucZ/Hydroxyglut_hydro"/>
</dbReference>
<accession>A0A942A4T6</accession>
<evidence type="ECO:0000259" key="1">
    <source>
        <dbReference type="SMART" id="SM00849"/>
    </source>
</evidence>
<evidence type="ECO:0000313" key="2">
    <source>
        <dbReference type="EMBL" id="MBS1258974.1"/>
    </source>
</evidence>
<gene>
    <name evidence="2" type="ORF">MAG551_02038</name>
</gene>
<dbReference type="Pfam" id="PF12706">
    <property type="entry name" value="Lactamase_B_2"/>
    <property type="match status" value="1"/>
</dbReference>
<organism evidence="2 3">
    <name type="scientific">Candidatus Scalindua arabica</name>
    <dbReference type="NCBI Taxonomy" id="1127984"/>
    <lineage>
        <taxon>Bacteria</taxon>
        <taxon>Pseudomonadati</taxon>
        <taxon>Planctomycetota</taxon>
        <taxon>Candidatus Brocadiia</taxon>
        <taxon>Candidatus Brocadiales</taxon>
        <taxon>Candidatus Scalinduaceae</taxon>
        <taxon>Candidatus Scalindua</taxon>
    </lineage>
</organism>
<reference evidence="2" key="1">
    <citation type="journal article" date="2021" name="ISME J.">
        <title>Fine-scale metabolic discontinuity in a stratified prokaryote microbiome of a Red Sea deep halocline.</title>
        <authorList>
            <person name="Michoud G."/>
            <person name="Ngugi D.K."/>
            <person name="Barozzi A."/>
            <person name="Merlino G."/>
            <person name="Calleja M.L."/>
            <person name="Delgado-Huertas A."/>
            <person name="Moran X.A.G."/>
            <person name="Daffonchio D."/>
        </authorList>
    </citation>
    <scope>NUCLEOTIDE SEQUENCE</scope>
    <source>
        <strain evidence="2">SuakinDeep_MAG55_1</strain>
    </source>
</reference>
<dbReference type="SMART" id="SM00849">
    <property type="entry name" value="Lactamase_B"/>
    <property type="match status" value="1"/>
</dbReference>
<dbReference type="InterPro" id="IPR001279">
    <property type="entry name" value="Metallo-B-lactamas"/>
</dbReference>
<sequence>MKLTILGSGTGIVTARRGPSGYLINIANKTLLLDSGSGTLKKIAEASVNFKDIDYAIYTHFHPDHVVDLISLLFALRIPSNYKGKDLTVIGPAGMKEFHRNLTKVFSNFIEARGYDLTVNELPGGHLDFKDFSLTSSLINHHEGSLAYRVESKDGKSLVYSGDTDYCESIVDLARDVDVLLLECSYPEHIKVDGHLNSTLAGRIARESNCRKLILTHFYPICDDYDILGQCRREEFDGEVVLAEDLMTIEV</sequence>
<dbReference type="GO" id="GO:0042781">
    <property type="term" value="F:3'-tRNA processing endoribonuclease activity"/>
    <property type="evidence" value="ECO:0007669"/>
    <property type="project" value="TreeGrafter"/>
</dbReference>
<name>A0A942A4T6_9BACT</name>
<dbReference type="Proteomes" id="UP000722750">
    <property type="component" value="Unassembled WGS sequence"/>
</dbReference>